<feature type="domain" description="Transposable element P transposase-like RNase H C-terminal" evidence="2">
    <location>
        <begin position="132"/>
        <end position="163"/>
    </location>
</feature>
<dbReference type="PANTHER" id="PTHR47577:SF2">
    <property type="entry name" value="THAP DOMAIN CONTAINING 9"/>
    <property type="match status" value="1"/>
</dbReference>
<dbReference type="Pfam" id="PF21788">
    <property type="entry name" value="TNP-like_GBD"/>
    <property type="match status" value="1"/>
</dbReference>
<dbReference type="PANTHER" id="PTHR47577">
    <property type="entry name" value="THAP DOMAIN-CONTAINING PROTEIN 6"/>
    <property type="match status" value="1"/>
</dbReference>
<proteinExistence type="predicted"/>
<dbReference type="Pfam" id="PF21789">
    <property type="entry name" value="TNP-like_RNaseH_C"/>
    <property type="match status" value="1"/>
</dbReference>
<gene>
    <name evidence="3" type="primary">THAP9_67</name>
    <name evidence="3" type="ORF">g.29986</name>
</gene>
<dbReference type="AlphaFoldDB" id="A0A2S2NGV0"/>
<organism evidence="3">
    <name type="scientific">Schizaphis graminum</name>
    <name type="common">Green bug aphid</name>
    <dbReference type="NCBI Taxonomy" id="13262"/>
    <lineage>
        <taxon>Eukaryota</taxon>
        <taxon>Metazoa</taxon>
        <taxon>Ecdysozoa</taxon>
        <taxon>Arthropoda</taxon>
        <taxon>Hexapoda</taxon>
        <taxon>Insecta</taxon>
        <taxon>Pterygota</taxon>
        <taxon>Neoptera</taxon>
        <taxon>Paraneoptera</taxon>
        <taxon>Hemiptera</taxon>
        <taxon>Sternorrhyncha</taxon>
        <taxon>Aphidomorpha</taxon>
        <taxon>Aphidoidea</taxon>
        <taxon>Aphididae</taxon>
        <taxon>Aphidini</taxon>
        <taxon>Schizaphis</taxon>
    </lineage>
</organism>
<name>A0A2S2NGV0_SCHGA</name>
<feature type="domain" description="Transposable element P transposase-like GTP-binding insertion" evidence="1">
    <location>
        <begin position="1"/>
        <end position="62"/>
    </location>
</feature>
<accession>A0A2S2NGV0</accession>
<dbReference type="EMBL" id="GGMR01003719">
    <property type="protein sequence ID" value="MBY16338.1"/>
    <property type="molecule type" value="Transcribed_RNA"/>
</dbReference>
<evidence type="ECO:0000313" key="3">
    <source>
        <dbReference type="EMBL" id="MBY16338.1"/>
    </source>
</evidence>
<dbReference type="InterPro" id="IPR048367">
    <property type="entry name" value="TNP-like_RNaseH_C"/>
</dbReference>
<reference evidence="3" key="1">
    <citation type="submission" date="2018-04" db="EMBL/GenBank/DDBJ databases">
        <title>Transcriptome of Schizaphis graminum biotype I.</title>
        <authorList>
            <person name="Scully E.D."/>
            <person name="Geib S.M."/>
            <person name="Palmer N.A."/>
            <person name="Koch K."/>
            <person name="Bradshaw J."/>
            <person name="Heng-Moss T."/>
            <person name="Sarath G."/>
        </authorList>
    </citation>
    <scope>NUCLEOTIDE SEQUENCE</scope>
</reference>
<evidence type="ECO:0000259" key="1">
    <source>
        <dbReference type="Pfam" id="PF21788"/>
    </source>
</evidence>
<dbReference type="InterPro" id="IPR048366">
    <property type="entry name" value="TNP-like_GBD"/>
</dbReference>
<sequence>MKVKLAAQSLSSGVADAIEYLQNNGNVEFQKSESTVYFIRQIDRLFDILNSRIPFAKGFKSPINSSNIKSIESVFNSTTEYLKKLQIGDMPIYVSGRKMFVVGFIVSMKSVLEMSYKLLYKIQNPLKFVLTYKVSQDHLELFFACVRSRGGCNNNPNCSQFKNILRQLLFTRNIAVQSGNCCDFDESGDEVIEFRSEKRNMKSVQNKPCEEDENEIQVYLDQLNSTHLGEYVVDILSYISGYIVRSMMKKLVCSFCVDMLMENHQFDHNNYTAVTFVNSVNRGKLINASRAVLLIVQHLEKAFQVIVVQKSQLHKNVEHNIIECARKSIQLKSSLFFFPGSHPINVDLGAPSHEYMLFKLICKIFINIRMRHYQREYNLKQVLKNKCSIRKKLSKIILFKNL</sequence>
<evidence type="ECO:0000259" key="2">
    <source>
        <dbReference type="Pfam" id="PF21789"/>
    </source>
</evidence>
<protein>
    <submittedName>
        <fullName evidence="3">THAP domain-containing protein 9</fullName>
    </submittedName>
</protein>